<proteinExistence type="inferred from homology"/>
<comment type="caution">
    <text evidence="10">The sequence shown here is derived from an EMBL/GenBank/DDBJ whole genome shotgun (WGS) entry which is preliminary data.</text>
</comment>
<dbReference type="AlphaFoldDB" id="A0A9X8H723"/>
<comment type="similarity">
    <text evidence="2">Belongs to the ALAD family.</text>
</comment>
<gene>
    <name evidence="10" type="ORF">DYB28_015183</name>
</gene>
<dbReference type="EMBL" id="QUTI01030314">
    <property type="protein sequence ID" value="RLO03732.1"/>
    <property type="molecule type" value="Genomic_DNA"/>
</dbReference>
<keyword evidence="6" id="KW-0627">Porphyrin biosynthesis</keyword>
<dbReference type="Pfam" id="PF00490">
    <property type="entry name" value="ALAD"/>
    <property type="match status" value="1"/>
</dbReference>
<keyword evidence="5" id="KW-0456">Lyase</keyword>
<protein>
    <recommendedName>
        <fullName evidence="3">porphobilinogen synthase</fullName>
        <ecNumber evidence="3">4.2.1.24</ecNumber>
    </recommendedName>
    <alternativeName>
        <fullName evidence="8">Porphobilinogen synthase</fullName>
    </alternativeName>
</protein>
<dbReference type="EC" id="4.2.1.24" evidence="3"/>
<reference evidence="10 11" key="1">
    <citation type="journal article" date="2018" name="J. Invertebr. Pathol.">
        <title>New genotyping method for the causative agent of crayfish plague (Aphanomyces astaci) based on whole genome data.</title>
        <authorList>
            <person name="Minardi D."/>
            <person name="Studholme D.J."/>
            <person name="van der Giezen M."/>
            <person name="Pretto T."/>
            <person name="Oidtmann B."/>
        </authorList>
    </citation>
    <scope>NUCLEOTIDE SEQUENCE [LARGE SCALE GENOMIC DNA]</scope>
    <source>
        <strain evidence="10 11">KB13</strain>
    </source>
</reference>
<evidence type="ECO:0000256" key="1">
    <source>
        <dbReference type="ARBA" id="ARBA00004694"/>
    </source>
</evidence>
<accession>A0A9X8H723</accession>
<evidence type="ECO:0000256" key="3">
    <source>
        <dbReference type="ARBA" id="ARBA00012053"/>
    </source>
</evidence>
<comment type="pathway">
    <text evidence="1">Porphyrin-containing compound metabolism; protoporphyrin-IX biosynthesis; coproporphyrinogen-III from 5-aminolevulinate: step 1/4.</text>
</comment>
<evidence type="ECO:0000256" key="8">
    <source>
        <dbReference type="ARBA" id="ARBA00032837"/>
    </source>
</evidence>
<evidence type="ECO:0000313" key="11">
    <source>
        <dbReference type="Proteomes" id="UP000275652"/>
    </source>
</evidence>
<dbReference type="GO" id="GO:0006783">
    <property type="term" value="P:heme biosynthetic process"/>
    <property type="evidence" value="ECO:0007669"/>
    <property type="project" value="UniProtKB-KW"/>
</dbReference>
<evidence type="ECO:0000313" key="10">
    <source>
        <dbReference type="EMBL" id="RLO03732.1"/>
    </source>
</evidence>
<name>A0A9X8H723_APHAT</name>
<dbReference type="Gene3D" id="3.20.20.70">
    <property type="entry name" value="Aldolase class I"/>
    <property type="match status" value="1"/>
</dbReference>
<sequence>CYVVSGEYKMLKDYGDSTGSMDAVVREAHLSLVRAGANILITYFTPFILDRVAGW</sequence>
<evidence type="ECO:0000256" key="6">
    <source>
        <dbReference type="ARBA" id="ARBA00023244"/>
    </source>
</evidence>
<keyword evidence="4" id="KW-0350">Heme biosynthesis</keyword>
<comment type="catalytic activity">
    <reaction evidence="9">
        <text>2 5-aminolevulinate = porphobilinogen + 2 H2O + H(+)</text>
        <dbReference type="Rhea" id="RHEA:24064"/>
        <dbReference type="ChEBI" id="CHEBI:15377"/>
        <dbReference type="ChEBI" id="CHEBI:15378"/>
        <dbReference type="ChEBI" id="CHEBI:58126"/>
        <dbReference type="ChEBI" id="CHEBI:356416"/>
        <dbReference type="EC" id="4.2.1.24"/>
    </reaction>
</comment>
<dbReference type="GO" id="GO:0046872">
    <property type="term" value="F:metal ion binding"/>
    <property type="evidence" value="ECO:0007669"/>
    <property type="project" value="InterPro"/>
</dbReference>
<feature type="non-terminal residue" evidence="10">
    <location>
        <position position="1"/>
    </location>
</feature>
<dbReference type="Proteomes" id="UP000275652">
    <property type="component" value="Unassembled WGS sequence"/>
</dbReference>
<evidence type="ECO:0000256" key="5">
    <source>
        <dbReference type="ARBA" id="ARBA00023239"/>
    </source>
</evidence>
<evidence type="ECO:0000256" key="9">
    <source>
        <dbReference type="ARBA" id="ARBA00047651"/>
    </source>
</evidence>
<dbReference type="InterPro" id="IPR001731">
    <property type="entry name" value="ALAD"/>
</dbReference>
<dbReference type="SUPFAM" id="SSF51569">
    <property type="entry name" value="Aldolase"/>
    <property type="match status" value="1"/>
</dbReference>
<organism evidence="10 11">
    <name type="scientific">Aphanomyces astaci</name>
    <name type="common">Crayfish plague agent</name>
    <dbReference type="NCBI Taxonomy" id="112090"/>
    <lineage>
        <taxon>Eukaryota</taxon>
        <taxon>Sar</taxon>
        <taxon>Stramenopiles</taxon>
        <taxon>Oomycota</taxon>
        <taxon>Saprolegniomycetes</taxon>
        <taxon>Saprolegniales</taxon>
        <taxon>Verrucalvaceae</taxon>
        <taxon>Aphanomyces</taxon>
    </lineage>
</organism>
<dbReference type="InterPro" id="IPR013785">
    <property type="entry name" value="Aldolase_TIM"/>
</dbReference>
<dbReference type="GO" id="GO:0004655">
    <property type="term" value="F:porphobilinogen synthase activity"/>
    <property type="evidence" value="ECO:0007669"/>
    <property type="project" value="UniProtKB-EC"/>
</dbReference>
<evidence type="ECO:0000256" key="2">
    <source>
        <dbReference type="ARBA" id="ARBA00008055"/>
    </source>
</evidence>
<evidence type="ECO:0000256" key="7">
    <source>
        <dbReference type="ARBA" id="ARBA00025628"/>
    </source>
</evidence>
<evidence type="ECO:0000256" key="4">
    <source>
        <dbReference type="ARBA" id="ARBA00023133"/>
    </source>
</evidence>
<comment type="function">
    <text evidence="7">Catalyzes an early step in the biosynthesis of tetrapyrroles. Binds two molecules of 5-aminolevulinate per subunit, each at a distinct site, and catalyzes their condensation to form porphobilinogen.</text>
</comment>